<dbReference type="EMBL" id="BMOL01000033">
    <property type="protein sequence ID" value="GGL94472.1"/>
    <property type="molecule type" value="Genomic_DNA"/>
</dbReference>
<accession>A0ABQ2GFU1</accession>
<feature type="transmembrane region" description="Helical" evidence="1">
    <location>
        <begin position="41"/>
        <end position="60"/>
    </location>
</feature>
<organism evidence="2 3">
    <name type="scientific">Deinococcus aerolatus</name>
    <dbReference type="NCBI Taxonomy" id="522487"/>
    <lineage>
        <taxon>Bacteria</taxon>
        <taxon>Thermotogati</taxon>
        <taxon>Deinococcota</taxon>
        <taxon>Deinococci</taxon>
        <taxon>Deinococcales</taxon>
        <taxon>Deinococcaceae</taxon>
        <taxon>Deinococcus</taxon>
    </lineage>
</organism>
<keyword evidence="1" id="KW-1133">Transmembrane helix</keyword>
<evidence type="ECO:0008006" key="4">
    <source>
        <dbReference type="Google" id="ProtNLM"/>
    </source>
</evidence>
<reference evidence="3" key="1">
    <citation type="journal article" date="2019" name="Int. J. Syst. Evol. Microbiol.">
        <title>The Global Catalogue of Microorganisms (GCM) 10K type strain sequencing project: providing services to taxonomists for standard genome sequencing and annotation.</title>
        <authorList>
            <consortium name="The Broad Institute Genomics Platform"/>
            <consortium name="The Broad Institute Genome Sequencing Center for Infectious Disease"/>
            <person name="Wu L."/>
            <person name="Ma J."/>
        </authorList>
    </citation>
    <scope>NUCLEOTIDE SEQUENCE [LARGE SCALE GENOMIC DNA]</scope>
    <source>
        <strain evidence="3">JCM 15442</strain>
    </source>
</reference>
<dbReference type="Proteomes" id="UP000639973">
    <property type="component" value="Unassembled WGS sequence"/>
</dbReference>
<gene>
    <name evidence="2" type="ORF">GCM10010840_35600</name>
</gene>
<keyword evidence="3" id="KW-1185">Reference proteome</keyword>
<proteinExistence type="predicted"/>
<evidence type="ECO:0000313" key="3">
    <source>
        <dbReference type="Proteomes" id="UP000639973"/>
    </source>
</evidence>
<protein>
    <recommendedName>
        <fullName evidence="4">PsbP C-terminal domain-containing protein</fullName>
    </recommendedName>
</protein>
<keyword evidence="1" id="KW-0812">Transmembrane</keyword>
<comment type="caution">
    <text evidence="2">The sequence shown here is derived from an EMBL/GenBank/DDBJ whole genome shotgun (WGS) entry which is preliminary data.</text>
</comment>
<evidence type="ECO:0000256" key="1">
    <source>
        <dbReference type="SAM" id="Phobius"/>
    </source>
</evidence>
<keyword evidence="1" id="KW-0472">Membrane</keyword>
<name>A0ABQ2GFU1_9DEIO</name>
<sequence length="219" mass="24403">MRRRPAMLFVLALIRKPAEVRLMPRGWAAGLEDNMIRLRFLIYALLAASWFAISALTPLFPGRLATTTAEVSAAGSANVPDGCAFTLPQVWLDGTPLTFPHGARHLNIRDAISVEMTSLTAWHAPPLAALLKAEREVARRDPGISVTVLHRSARSFVLRFERPIMREVRYLAKVRSADGRTLCQLDVYEYDHDPDVVSLAQALLSSFTAYEHAELTVLR</sequence>
<evidence type="ECO:0000313" key="2">
    <source>
        <dbReference type="EMBL" id="GGL94472.1"/>
    </source>
</evidence>